<name>A0A9D2EM42_9FIRM</name>
<protein>
    <submittedName>
        <fullName evidence="1">Uncharacterized protein</fullName>
    </submittedName>
</protein>
<dbReference type="Pfam" id="PF26595">
    <property type="entry name" value="A_ENA"/>
    <property type="match status" value="1"/>
</dbReference>
<reference evidence="1" key="2">
    <citation type="submission" date="2021-04" db="EMBL/GenBank/DDBJ databases">
        <authorList>
            <person name="Gilroy R."/>
        </authorList>
    </citation>
    <scope>NUCLEOTIDE SEQUENCE</scope>
    <source>
        <strain evidence="1">CHK179-28034</strain>
    </source>
</reference>
<evidence type="ECO:0000313" key="1">
    <source>
        <dbReference type="EMBL" id="HIZ40144.1"/>
    </source>
</evidence>
<dbReference type="AlphaFoldDB" id="A0A9D2EM42"/>
<dbReference type="EMBL" id="DXBR01000086">
    <property type="protein sequence ID" value="HIZ40144.1"/>
    <property type="molecule type" value="Genomic_DNA"/>
</dbReference>
<evidence type="ECO:0000313" key="2">
    <source>
        <dbReference type="Proteomes" id="UP000824049"/>
    </source>
</evidence>
<accession>A0A9D2EM42</accession>
<dbReference type="InterPro" id="IPR058705">
    <property type="entry name" value="A_ENA"/>
</dbReference>
<comment type="caution">
    <text evidence="1">The sequence shown here is derived from an EMBL/GenBank/DDBJ whole genome shotgun (WGS) entry which is preliminary data.</text>
</comment>
<dbReference type="Proteomes" id="UP000824049">
    <property type="component" value="Unassembled WGS sequence"/>
</dbReference>
<sequence length="106" mass="11888">MGMPIITPGTGTKEQALTDIIESIALQETALAHILNAEGEKMQAIICMQEVSTKELFELNCSVRKLLEAVTNLEEILKEKLEYAICGEKKCHIDDDYEESVPQYSR</sequence>
<organism evidence="1 2">
    <name type="scientific">Candidatus Anaerobutyricum stercoris</name>
    <dbReference type="NCBI Taxonomy" id="2838457"/>
    <lineage>
        <taxon>Bacteria</taxon>
        <taxon>Bacillati</taxon>
        <taxon>Bacillota</taxon>
        <taxon>Clostridia</taxon>
        <taxon>Lachnospirales</taxon>
        <taxon>Lachnospiraceae</taxon>
        <taxon>Anaerobutyricum</taxon>
    </lineage>
</organism>
<reference evidence="1" key="1">
    <citation type="journal article" date="2021" name="PeerJ">
        <title>Extensive microbial diversity within the chicken gut microbiome revealed by metagenomics and culture.</title>
        <authorList>
            <person name="Gilroy R."/>
            <person name="Ravi A."/>
            <person name="Getino M."/>
            <person name="Pursley I."/>
            <person name="Horton D.L."/>
            <person name="Alikhan N.F."/>
            <person name="Baker D."/>
            <person name="Gharbi K."/>
            <person name="Hall N."/>
            <person name="Watson M."/>
            <person name="Adriaenssens E.M."/>
            <person name="Foster-Nyarko E."/>
            <person name="Jarju S."/>
            <person name="Secka A."/>
            <person name="Antonio M."/>
            <person name="Oren A."/>
            <person name="Chaudhuri R.R."/>
            <person name="La Ragione R."/>
            <person name="Hildebrand F."/>
            <person name="Pallen M.J."/>
        </authorList>
    </citation>
    <scope>NUCLEOTIDE SEQUENCE</scope>
    <source>
        <strain evidence="1">CHK179-28034</strain>
    </source>
</reference>
<gene>
    <name evidence="1" type="ORF">H9968_09525</name>
</gene>
<proteinExistence type="predicted"/>